<name>A0A1H0TGN5_9BACI</name>
<evidence type="ECO:0008006" key="3">
    <source>
        <dbReference type="Google" id="ProtNLM"/>
    </source>
</evidence>
<evidence type="ECO:0000313" key="2">
    <source>
        <dbReference type="Proteomes" id="UP000199159"/>
    </source>
</evidence>
<reference evidence="2" key="1">
    <citation type="submission" date="2016-10" db="EMBL/GenBank/DDBJ databases">
        <authorList>
            <person name="Varghese N."/>
            <person name="Submissions S."/>
        </authorList>
    </citation>
    <scope>NUCLEOTIDE SEQUENCE [LARGE SCALE GENOMIC DNA]</scope>
    <source>
        <strain evidence="2">IBRC-M10078</strain>
    </source>
</reference>
<accession>A0A1H0TGN5</accession>
<keyword evidence="2" id="KW-1185">Reference proteome</keyword>
<dbReference type="AlphaFoldDB" id="A0A1H0TGN5"/>
<sequence length="175" mass="20399">MMFDPTVFDNIKVVIEGAIYDLDLKGELEVVDRKDIIDLASLKREYQVSIKNNFDQRTIEGIITLSMDIKNLSAELLRKDQLAGCMIKIQFNTTILEYNITCKKIEQKLKGIWGDYRPINQELSFMYGEENKQSFRNIITIEFDKLISEEHIDDLLEMIPYINETLNVLSEIIPN</sequence>
<dbReference type="EMBL" id="FNJU01000003">
    <property type="protein sequence ID" value="SDP53223.1"/>
    <property type="molecule type" value="Genomic_DNA"/>
</dbReference>
<organism evidence="1 2">
    <name type="scientific">Litchfieldia salsa</name>
    <dbReference type="NCBI Taxonomy" id="930152"/>
    <lineage>
        <taxon>Bacteria</taxon>
        <taxon>Bacillati</taxon>
        <taxon>Bacillota</taxon>
        <taxon>Bacilli</taxon>
        <taxon>Bacillales</taxon>
        <taxon>Bacillaceae</taxon>
        <taxon>Litchfieldia</taxon>
    </lineage>
</organism>
<evidence type="ECO:0000313" key="1">
    <source>
        <dbReference type="EMBL" id="SDP53223.1"/>
    </source>
</evidence>
<gene>
    <name evidence="1" type="ORF">SAMN05216565_103515</name>
</gene>
<dbReference type="Proteomes" id="UP000199159">
    <property type="component" value="Unassembled WGS sequence"/>
</dbReference>
<dbReference type="STRING" id="930152.SAMN05216565_103515"/>
<protein>
    <recommendedName>
        <fullName evidence="3">Group-specific protein</fullName>
    </recommendedName>
</protein>
<proteinExistence type="predicted"/>
<dbReference type="OrthoDB" id="2964978at2"/>
<dbReference type="RefSeq" id="WP_090852648.1">
    <property type="nucleotide sequence ID" value="NZ_FNJU01000003.1"/>
</dbReference>